<proteinExistence type="predicted"/>
<comment type="caution">
    <text evidence="2">The sequence shown here is derived from an EMBL/GenBank/DDBJ whole genome shotgun (WGS) entry which is preliminary data.</text>
</comment>
<reference evidence="2 3" key="1">
    <citation type="journal article" date="2018" name="BMC Genomics">
        <title>Comparative genome analyses reveal sequence features reflecting distinct modes of host-adaptation between dicot and monocot powdery mildew.</title>
        <authorList>
            <person name="Wu Y."/>
            <person name="Ma X."/>
            <person name="Pan Z."/>
            <person name="Kale S.D."/>
            <person name="Song Y."/>
            <person name="King H."/>
            <person name="Zhang Q."/>
            <person name="Presley C."/>
            <person name="Deng X."/>
            <person name="Wei C.I."/>
            <person name="Xiao S."/>
        </authorList>
    </citation>
    <scope>NUCLEOTIDE SEQUENCE [LARGE SCALE GENOMIC DNA]</scope>
    <source>
        <strain evidence="2">UMSG1</strain>
    </source>
</reference>
<evidence type="ECO:0000256" key="1">
    <source>
        <dbReference type="SAM" id="MobiDB-lite"/>
    </source>
</evidence>
<sequence length="235" mass="26207">MRSKMKKANKRGRRAARQLREIVGRYGMGPVNYKKMARKIKVEISLMDLFQMSPDLSKAFRKLSTRVNERDVTAGSEVLFGRMESFLKENVEKAFRVPVVVTTVRNGKQVRVSLPLGVSQADQGSDMIIVTIGFLKKLGLSVKSLVERGYNGLTMNVADGSYIGDKARGEEVKIIQGPKFIESAQHKLALCPLNKHAKGSQKNVEDSSDDSTDSEMESEGDENLSDIFLENFSEK</sequence>
<organism evidence="2 3">
    <name type="scientific">Golovinomyces cichoracearum</name>
    <dbReference type="NCBI Taxonomy" id="62708"/>
    <lineage>
        <taxon>Eukaryota</taxon>
        <taxon>Fungi</taxon>
        <taxon>Dikarya</taxon>
        <taxon>Ascomycota</taxon>
        <taxon>Pezizomycotina</taxon>
        <taxon>Leotiomycetes</taxon>
        <taxon>Erysiphales</taxon>
        <taxon>Erysiphaceae</taxon>
        <taxon>Golovinomyces</taxon>
    </lineage>
</organism>
<dbReference type="EMBL" id="MCBS01016134">
    <property type="protein sequence ID" value="RKF83279.1"/>
    <property type="molecule type" value="Genomic_DNA"/>
</dbReference>
<name>A0A420J920_9PEZI</name>
<evidence type="ECO:0000313" key="3">
    <source>
        <dbReference type="Proteomes" id="UP000285326"/>
    </source>
</evidence>
<gene>
    <name evidence="2" type="ORF">GcM1_161012</name>
</gene>
<protein>
    <submittedName>
        <fullName evidence="2">Uncharacterized protein</fullName>
    </submittedName>
</protein>
<feature type="region of interest" description="Disordered" evidence="1">
    <location>
        <begin position="196"/>
        <end position="235"/>
    </location>
</feature>
<feature type="compositionally biased region" description="Acidic residues" evidence="1">
    <location>
        <begin position="206"/>
        <end position="224"/>
    </location>
</feature>
<dbReference type="Proteomes" id="UP000285326">
    <property type="component" value="Unassembled WGS sequence"/>
</dbReference>
<accession>A0A420J920</accession>
<evidence type="ECO:0000313" key="2">
    <source>
        <dbReference type="EMBL" id="RKF83279.1"/>
    </source>
</evidence>
<dbReference type="AlphaFoldDB" id="A0A420J920"/>